<gene>
    <name evidence="1" type="ORF">PVL29_020914</name>
</gene>
<evidence type="ECO:0000313" key="1">
    <source>
        <dbReference type="EMBL" id="KAJ9678864.1"/>
    </source>
</evidence>
<organism evidence="1 2">
    <name type="scientific">Vitis rotundifolia</name>
    <name type="common">Muscadine grape</name>
    <dbReference type="NCBI Taxonomy" id="103349"/>
    <lineage>
        <taxon>Eukaryota</taxon>
        <taxon>Viridiplantae</taxon>
        <taxon>Streptophyta</taxon>
        <taxon>Embryophyta</taxon>
        <taxon>Tracheophyta</taxon>
        <taxon>Spermatophyta</taxon>
        <taxon>Magnoliopsida</taxon>
        <taxon>eudicotyledons</taxon>
        <taxon>Gunneridae</taxon>
        <taxon>Pentapetalae</taxon>
        <taxon>rosids</taxon>
        <taxon>Vitales</taxon>
        <taxon>Vitaceae</taxon>
        <taxon>Viteae</taxon>
        <taxon>Vitis</taxon>
    </lineage>
</organism>
<dbReference type="Proteomes" id="UP001168098">
    <property type="component" value="Unassembled WGS sequence"/>
</dbReference>
<name>A0AA39DCM6_VITRO</name>
<keyword evidence="2" id="KW-1185">Reference proteome</keyword>
<evidence type="ECO:0000313" key="2">
    <source>
        <dbReference type="Proteomes" id="UP001168098"/>
    </source>
</evidence>
<dbReference type="AlphaFoldDB" id="A0AA39DCM6"/>
<protein>
    <submittedName>
        <fullName evidence="1">Uncharacterized protein</fullName>
    </submittedName>
</protein>
<sequence>MSMAIVVMPMKVTCVPFNGNGGVHHHDPRDLEGPNRHHELLRKVHDVSRYDSCRAHDVVYRRVRVVLLHDGCDALLHDGHDGLRVHDVLHLHGRQEHLEEEDGDGLGEVSWRGRSDPHEYVIGKTVPEHGGGVPRCDHSDHHVDGVLRHDHGVHGVYDSYEHKETDDDEAFSRQNLTRGSLDVVVASLRR</sequence>
<dbReference type="EMBL" id="JARBHA010000016">
    <property type="protein sequence ID" value="KAJ9678864.1"/>
    <property type="molecule type" value="Genomic_DNA"/>
</dbReference>
<proteinExistence type="predicted"/>
<comment type="caution">
    <text evidence="1">The sequence shown here is derived from an EMBL/GenBank/DDBJ whole genome shotgun (WGS) entry which is preliminary data.</text>
</comment>
<accession>A0AA39DCM6</accession>
<reference evidence="1 2" key="1">
    <citation type="journal article" date="2023" name="BMC Biotechnol.">
        <title>Vitis rotundifolia cv Carlos genome sequencing.</title>
        <authorList>
            <person name="Huff M."/>
            <person name="Hulse-Kemp A."/>
            <person name="Scheffler B."/>
            <person name="Youngblood R."/>
            <person name="Simpson S."/>
            <person name="Babiker E."/>
            <person name="Staton M."/>
        </authorList>
    </citation>
    <scope>NUCLEOTIDE SEQUENCE [LARGE SCALE GENOMIC DNA]</scope>
    <source>
        <tissue evidence="1">Leaf</tissue>
    </source>
</reference>